<evidence type="ECO:0000256" key="2">
    <source>
        <dbReference type="SAM" id="SignalP"/>
    </source>
</evidence>
<dbReference type="SUPFAM" id="SSF47769">
    <property type="entry name" value="SAM/Pointed domain"/>
    <property type="match status" value="1"/>
</dbReference>
<dbReference type="Pfam" id="PF00536">
    <property type="entry name" value="SAM_1"/>
    <property type="match status" value="1"/>
</dbReference>
<protein>
    <submittedName>
        <fullName evidence="4">Ubiquitin-associated (UBA)/TS-N domain-containing protein</fullName>
    </submittedName>
</protein>
<proteinExistence type="predicted"/>
<dbReference type="Gene3D" id="1.10.150.50">
    <property type="entry name" value="Transcription Factor, Ets-1"/>
    <property type="match status" value="1"/>
</dbReference>
<feature type="region of interest" description="Disordered" evidence="1">
    <location>
        <begin position="132"/>
        <end position="179"/>
    </location>
</feature>
<evidence type="ECO:0000313" key="5">
    <source>
        <dbReference type="Proteomes" id="UP000585474"/>
    </source>
</evidence>
<evidence type="ECO:0000313" key="4">
    <source>
        <dbReference type="EMBL" id="GFZ13471.1"/>
    </source>
</evidence>
<keyword evidence="5" id="KW-1185">Reference proteome</keyword>
<dbReference type="AlphaFoldDB" id="A0A7J0GRR0"/>
<dbReference type="OrthoDB" id="336240at2759"/>
<dbReference type="Gene3D" id="1.10.8.10">
    <property type="entry name" value="DNA helicase RuvA subunit, C-terminal domain"/>
    <property type="match status" value="1"/>
</dbReference>
<feature type="compositionally biased region" description="Low complexity" evidence="1">
    <location>
        <begin position="161"/>
        <end position="170"/>
    </location>
</feature>
<feature type="chain" id="PRO_5029783669" evidence="2">
    <location>
        <begin position="17"/>
        <end position="532"/>
    </location>
</feature>
<feature type="region of interest" description="Disordered" evidence="1">
    <location>
        <begin position="293"/>
        <end position="389"/>
    </location>
</feature>
<comment type="caution">
    <text evidence="4">The sequence shown here is derived from an EMBL/GenBank/DDBJ whole genome shotgun (WGS) entry which is preliminary data.</text>
</comment>
<feature type="region of interest" description="Disordered" evidence="1">
    <location>
        <begin position="76"/>
        <end position="97"/>
    </location>
</feature>
<dbReference type="EMBL" id="BJWL01000023">
    <property type="protein sequence ID" value="GFZ13471.1"/>
    <property type="molecule type" value="Genomic_DNA"/>
</dbReference>
<evidence type="ECO:0000259" key="3">
    <source>
        <dbReference type="PROSITE" id="PS50105"/>
    </source>
</evidence>
<feature type="compositionally biased region" description="Basic and acidic residues" evidence="1">
    <location>
        <begin position="132"/>
        <end position="159"/>
    </location>
</feature>
<dbReference type="SUPFAM" id="SSF143503">
    <property type="entry name" value="PUG domain-like"/>
    <property type="match status" value="1"/>
</dbReference>
<dbReference type="InterPro" id="IPR001660">
    <property type="entry name" value="SAM"/>
</dbReference>
<dbReference type="InterPro" id="IPR036339">
    <property type="entry name" value="PUB-like_dom_sf"/>
</dbReference>
<dbReference type="PANTHER" id="PTHR46713:SF4">
    <property type="entry name" value="UBIQUITIN-ASSOCIATED (UBA)_TS-N DOMAIN PROTEIN"/>
    <property type="match status" value="1"/>
</dbReference>
<dbReference type="PROSITE" id="PS50105">
    <property type="entry name" value="SAM_DOMAIN"/>
    <property type="match status" value="1"/>
</dbReference>
<organism evidence="4 5">
    <name type="scientific">Actinidia rufa</name>
    <dbReference type="NCBI Taxonomy" id="165716"/>
    <lineage>
        <taxon>Eukaryota</taxon>
        <taxon>Viridiplantae</taxon>
        <taxon>Streptophyta</taxon>
        <taxon>Embryophyta</taxon>
        <taxon>Tracheophyta</taxon>
        <taxon>Spermatophyta</taxon>
        <taxon>Magnoliopsida</taxon>
        <taxon>eudicotyledons</taxon>
        <taxon>Gunneridae</taxon>
        <taxon>Pentapetalae</taxon>
        <taxon>asterids</taxon>
        <taxon>Ericales</taxon>
        <taxon>Actinidiaceae</taxon>
        <taxon>Actinidia</taxon>
    </lineage>
</organism>
<dbReference type="InterPro" id="IPR013761">
    <property type="entry name" value="SAM/pointed_sf"/>
</dbReference>
<dbReference type="InterPro" id="IPR018997">
    <property type="entry name" value="PUB_domain"/>
</dbReference>
<name>A0A7J0GRR0_9ERIC</name>
<dbReference type="InterPro" id="IPR015940">
    <property type="entry name" value="UBA"/>
</dbReference>
<feature type="compositionally biased region" description="Basic and acidic residues" evidence="1">
    <location>
        <begin position="308"/>
        <end position="325"/>
    </location>
</feature>
<dbReference type="Pfam" id="PF09409">
    <property type="entry name" value="PUB"/>
    <property type="match status" value="1"/>
</dbReference>
<accession>A0A7J0GRR0</accession>
<feature type="compositionally biased region" description="Polar residues" evidence="1">
    <location>
        <begin position="370"/>
        <end position="383"/>
    </location>
</feature>
<evidence type="ECO:0000256" key="1">
    <source>
        <dbReference type="SAM" id="MobiDB-lite"/>
    </source>
</evidence>
<feature type="signal peptide" evidence="2">
    <location>
        <begin position="1"/>
        <end position="16"/>
    </location>
</feature>
<feature type="domain" description="SAM" evidence="3">
    <location>
        <begin position="466"/>
        <end position="510"/>
    </location>
</feature>
<dbReference type="PANTHER" id="PTHR46713">
    <property type="entry name" value="F13M7.16 PROTEIN"/>
    <property type="match status" value="1"/>
</dbReference>
<gene>
    <name evidence="4" type="ORF">Acr_23g0018560</name>
</gene>
<dbReference type="Proteomes" id="UP000585474">
    <property type="component" value="Unassembled WGS sequence"/>
</dbReference>
<sequence length="532" mass="60663">MLLWLLTFGVDTGVDTSCYGILGNCSVDAAVNWVFDHQNDPDIDQMPLVPVNIDIDTSDPSNITEEVRLKAQELRDRTRRKNERDEKKLEKEKALEREGEKAHIGRIRAGKEVLEAKRIQEENERKRFMALRKAEKEQEKRERDKIRQKLQQDKAERRRGLGLPLDDPPLVKNASSLPQEEKNSLPVKYVTLPVGATKTELLRDCLRSLKVNHKDEAKVRRAFQTLLIYIRNVAKNPDEEKFRKIRLSNPAFQDRVGNMKEGTEFLELCGFERDEGDKFLFLPGNKAFERPGMSPKGLVVDGPLPDASTRRSIKERLNSNDDFGRRRQITGKRQRQDDDKWEHDLYKDGEPQMSNHRIGTKDLRLKLQKKSVQQTSQSGNGSVSGARDLREKLSGETYLRPMNTDPKPKPKLVLESSKPVRKSVIVEGLEPEIKKVACSVPKKKTQQKAHTFPFLLLRIIGPLPFTTAESVDSFLQSIGLEKYSITFQAEEVDMTALVHMTDGDLKALGVPMVSLTRSTLLPTTPKHDFDPS</sequence>
<keyword evidence="2" id="KW-0732">Signal</keyword>
<dbReference type="SMART" id="SM00580">
    <property type="entry name" value="PUG"/>
    <property type="match status" value="1"/>
</dbReference>
<feature type="compositionally biased region" description="Basic and acidic residues" evidence="1">
    <location>
        <begin position="334"/>
        <end position="350"/>
    </location>
</feature>
<reference evidence="4 5" key="1">
    <citation type="submission" date="2019-07" db="EMBL/GenBank/DDBJ databases">
        <title>De Novo Assembly of kiwifruit Actinidia rufa.</title>
        <authorList>
            <person name="Sugita-Konishi S."/>
            <person name="Sato K."/>
            <person name="Mori E."/>
            <person name="Abe Y."/>
            <person name="Kisaki G."/>
            <person name="Hamano K."/>
            <person name="Suezawa K."/>
            <person name="Otani M."/>
            <person name="Fukuda T."/>
            <person name="Manabe T."/>
            <person name="Gomi K."/>
            <person name="Tabuchi M."/>
            <person name="Akimitsu K."/>
            <person name="Kataoka I."/>
        </authorList>
    </citation>
    <scope>NUCLEOTIDE SEQUENCE [LARGE SCALE GENOMIC DNA]</scope>
    <source>
        <strain evidence="5">cv. Fuchu</strain>
    </source>
</reference>
<dbReference type="CDD" id="cd09487">
    <property type="entry name" value="SAM_superfamily"/>
    <property type="match status" value="1"/>
</dbReference>
<dbReference type="Gene3D" id="1.20.58.2190">
    <property type="match status" value="1"/>
</dbReference>
<dbReference type="Pfam" id="PF22562">
    <property type="entry name" value="UBA_7"/>
    <property type="match status" value="1"/>
</dbReference>